<dbReference type="RefSeq" id="XP_022500280.1">
    <property type="nucleotide sequence ID" value="XM_022643816.1"/>
</dbReference>
<dbReference type="GO" id="GO:0016616">
    <property type="term" value="F:oxidoreductase activity, acting on the CH-OH group of donors, NAD or NADP as acceptor"/>
    <property type="evidence" value="ECO:0007669"/>
    <property type="project" value="TreeGrafter"/>
</dbReference>
<dbReference type="PANTHER" id="PTHR44229:SF4">
    <property type="entry name" value="15-HYDROXYPROSTAGLANDIN DEHYDROGENASE [NAD(+)]"/>
    <property type="match status" value="1"/>
</dbReference>
<evidence type="ECO:0000313" key="6">
    <source>
        <dbReference type="Proteomes" id="UP000185904"/>
    </source>
</evidence>
<dbReference type="InterPro" id="IPR036291">
    <property type="entry name" value="NAD(P)-bd_dom_sf"/>
</dbReference>
<proteinExistence type="inferred from homology"/>
<dbReference type="GeneID" id="34588939"/>
<dbReference type="PROSITE" id="PS00061">
    <property type="entry name" value="ADH_SHORT"/>
    <property type="match status" value="1"/>
</dbReference>
<gene>
    <name evidence="5" type="ORF">AYO20_05522</name>
</gene>
<dbReference type="PRINTS" id="PR00080">
    <property type="entry name" value="SDRFAMILY"/>
</dbReference>
<sequence length="302" mass="32158">MSTTPTWDADIQDPSDCVYLRCIIMSDISIREGDLKGLKGKRVVVTGGSSGIGLGFANLVSSLGGLVVNGDLRAPQEALPGVTFFATDTTSWSSLINLFEFANNTMGGIDMIAANAGVSTCEDYLSGELDGKGKLKEPTHDNLRVNLISCINSVILGVHHLRQQGEGGAIVITASASSFQRFIATDYAVGKHGILGFMRSLADRLDQSEQIHIGAVAAIWTSTGMLSDQVAQCVPTQDARTVALSIAWLALHAETHGQVIYSASGSYREIELPIQSYTRKLLGVEKSEGELAIELSKRGALE</sequence>
<protein>
    <submittedName>
        <fullName evidence="5">Uncharacterized protein</fullName>
    </submittedName>
</protein>
<evidence type="ECO:0000256" key="4">
    <source>
        <dbReference type="RuleBase" id="RU000363"/>
    </source>
</evidence>
<evidence type="ECO:0000256" key="1">
    <source>
        <dbReference type="ARBA" id="ARBA00006484"/>
    </source>
</evidence>
<comment type="caution">
    <text evidence="5">The sequence shown here is derived from an EMBL/GenBank/DDBJ whole genome shotgun (WGS) entry which is preliminary data.</text>
</comment>
<evidence type="ECO:0000313" key="5">
    <source>
        <dbReference type="EMBL" id="OAL35268.1"/>
    </source>
</evidence>
<dbReference type="Pfam" id="PF00106">
    <property type="entry name" value="adh_short"/>
    <property type="match status" value="1"/>
</dbReference>
<dbReference type="AlphaFoldDB" id="A0A178CZJ9"/>
<evidence type="ECO:0000256" key="3">
    <source>
        <dbReference type="ARBA" id="ARBA00023002"/>
    </source>
</evidence>
<dbReference type="Gene3D" id="3.40.50.720">
    <property type="entry name" value="NAD(P)-binding Rossmann-like Domain"/>
    <property type="match status" value="1"/>
</dbReference>
<dbReference type="InterPro" id="IPR020904">
    <property type="entry name" value="Sc_DH/Rdtase_CS"/>
</dbReference>
<dbReference type="InterPro" id="IPR002347">
    <property type="entry name" value="SDR_fam"/>
</dbReference>
<accession>A0A178CZJ9</accession>
<dbReference type="OrthoDB" id="37659at2759"/>
<keyword evidence="3" id="KW-0560">Oxidoreductase</keyword>
<name>A0A178CZJ9_9EURO</name>
<keyword evidence="6" id="KW-1185">Reference proteome</keyword>
<dbReference type="EMBL" id="LVCJ01000032">
    <property type="protein sequence ID" value="OAL35268.1"/>
    <property type="molecule type" value="Genomic_DNA"/>
</dbReference>
<evidence type="ECO:0000256" key="2">
    <source>
        <dbReference type="ARBA" id="ARBA00022857"/>
    </source>
</evidence>
<organism evidence="5 6">
    <name type="scientific">Fonsecaea nubica</name>
    <dbReference type="NCBI Taxonomy" id="856822"/>
    <lineage>
        <taxon>Eukaryota</taxon>
        <taxon>Fungi</taxon>
        <taxon>Dikarya</taxon>
        <taxon>Ascomycota</taxon>
        <taxon>Pezizomycotina</taxon>
        <taxon>Eurotiomycetes</taxon>
        <taxon>Chaetothyriomycetidae</taxon>
        <taxon>Chaetothyriales</taxon>
        <taxon>Herpotrichiellaceae</taxon>
        <taxon>Fonsecaea</taxon>
    </lineage>
</organism>
<dbReference type="PRINTS" id="PR00081">
    <property type="entry name" value="GDHRDH"/>
</dbReference>
<dbReference type="GO" id="GO:0005737">
    <property type="term" value="C:cytoplasm"/>
    <property type="evidence" value="ECO:0007669"/>
    <property type="project" value="TreeGrafter"/>
</dbReference>
<dbReference type="Proteomes" id="UP000185904">
    <property type="component" value="Unassembled WGS sequence"/>
</dbReference>
<keyword evidence="2" id="KW-0521">NADP</keyword>
<comment type="similarity">
    <text evidence="1 4">Belongs to the short-chain dehydrogenases/reductases (SDR) family.</text>
</comment>
<dbReference type="PANTHER" id="PTHR44229">
    <property type="entry name" value="15-HYDROXYPROSTAGLANDIN DEHYDROGENASE [NAD(+)]"/>
    <property type="match status" value="1"/>
</dbReference>
<reference evidence="5 6" key="1">
    <citation type="submission" date="2016-03" db="EMBL/GenBank/DDBJ databases">
        <title>The draft genome sequence of Fonsecaea nubica causative agent of cutaneous subcutaneous infection in human host.</title>
        <authorList>
            <person name="Costa F."/>
            <person name="Sybren D.H."/>
            <person name="Raittz R.T."/>
            <person name="Weiss V.A."/>
            <person name="Leao A.C."/>
            <person name="Gomes R."/>
            <person name="De Souza E.M."/>
            <person name="Pedrosa F.O."/>
            <person name="Steffens M.B."/>
            <person name="Bombassaro A."/>
            <person name="Tadra-Sfeir M.Z."/>
            <person name="Moreno L.F."/>
            <person name="Najafzadeh M.J."/>
            <person name="Felipe M.S."/>
            <person name="Teixeira M."/>
            <person name="Sun J."/>
            <person name="Xi L."/>
            <person name="Castro M.A."/>
            <person name="Vicente V.A."/>
        </authorList>
    </citation>
    <scope>NUCLEOTIDE SEQUENCE [LARGE SCALE GENOMIC DNA]</scope>
    <source>
        <strain evidence="5 6">CBS 269.64</strain>
    </source>
</reference>
<dbReference type="SUPFAM" id="SSF51735">
    <property type="entry name" value="NAD(P)-binding Rossmann-fold domains"/>
    <property type="match status" value="1"/>
</dbReference>